<dbReference type="PANTHER" id="PTHR46299:SF1">
    <property type="entry name" value="VON WILLEBRAND FACTOR A DOMAIN-CONTAINING PROTEIN 5B1"/>
    <property type="match status" value="1"/>
</dbReference>
<feature type="non-terminal residue" evidence="2">
    <location>
        <position position="448"/>
    </location>
</feature>
<dbReference type="PANTHER" id="PTHR46299">
    <property type="entry name" value="VON WILLEBRAND FACTOR A DOMAIN-CONTAINING PROTEIN 5B2-RELATED"/>
    <property type="match status" value="1"/>
</dbReference>
<dbReference type="InterPro" id="IPR052627">
    <property type="entry name" value="VWA_domain-containing"/>
</dbReference>
<feature type="non-terminal residue" evidence="2">
    <location>
        <position position="1"/>
    </location>
</feature>
<dbReference type="OrthoDB" id="1729737at2759"/>
<reference evidence="2 3" key="1">
    <citation type="submission" date="2019-09" db="EMBL/GenBank/DDBJ databases">
        <title>Bird 10,000 Genomes (B10K) Project - Family phase.</title>
        <authorList>
            <person name="Zhang G."/>
        </authorList>
    </citation>
    <scope>NUCLEOTIDE SEQUENCE [LARGE SCALE GENOMIC DNA]</scope>
    <source>
        <strain evidence="2">B10K-DU-001-53</strain>
        <tissue evidence="2">Muscle</tissue>
    </source>
</reference>
<keyword evidence="3" id="KW-1185">Reference proteome</keyword>
<feature type="compositionally biased region" description="Polar residues" evidence="1">
    <location>
        <begin position="329"/>
        <end position="347"/>
    </location>
</feature>
<feature type="region of interest" description="Disordered" evidence="1">
    <location>
        <begin position="272"/>
        <end position="293"/>
    </location>
</feature>
<proteinExistence type="predicted"/>
<evidence type="ECO:0000313" key="2">
    <source>
        <dbReference type="EMBL" id="NXJ06035.1"/>
    </source>
</evidence>
<dbReference type="Proteomes" id="UP000522663">
    <property type="component" value="Unassembled WGS sequence"/>
</dbReference>
<feature type="region of interest" description="Disordered" evidence="1">
    <location>
        <begin position="103"/>
        <end position="141"/>
    </location>
</feature>
<organism evidence="2 3">
    <name type="scientific">Odontophorus gujanensis</name>
    <name type="common">marbled wood quail</name>
    <dbReference type="NCBI Taxonomy" id="886794"/>
    <lineage>
        <taxon>Eukaryota</taxon>
        <taxon>Metazoa</taxon>
        <taxon>Chordata</taxon>
        <taxon>Craniata</taxon>
        <taxon>Vertebrata</taxon>
        <taxon>Euteleostomi</taxon>
        <taxon>Archelosauria</taxon>
        <taxon>Archosauria</taxon>
        <taxon>Dinosauria</taxon>
        <taxon>Saurischia</taxon>
        <taxon>Theropoda</taxon>
        <taxon>Coelurosauria</taxon>
        <taxon>Aves</taxon>
        <taxon>Neognathae</taxon>
        <taxon>Galloanserae</taxon>
        <taxon>Galliformes</taxon>
        <taxon>Odontophoridae</taxon>
        <taxon>Odontophorus</taxon>
    </lineage>
</organism>
<name>A0A7K9Y7Z2_9GALL</name>
<accession>A0A7K9Y7Z2</accession>
<evidence type="ECO:0000313" key="3">
    <source>
        <dbReference type="Proteomes" id="UP000522663"/>
    </source>
</evidence>
<dbReference type="AlphaFoldDB" id="A0A7K9Y7Z2"/>
<dbReference type="EMBL" id="VXAB01003067">
    <property type="protein sequence ID" value="NXJ06035.1"/>
    <property type="molecule type" value="Genomic_DNA"/>
</dbReference>
<sequence>VQWEITFDLPALLRERDRQEEDVWSETFHQLAARAVIRDLELLAERERAIEHGSGRRYQLNAVHTSKACNVISKYTAFVPLELSSGAYLPPVIEYSHTGALSKQGSHRSLSSGGRRGHDLSSAHPLSPCGQNGDDGFYGVDTDEPRLSPCSTVLSSSWKRCRIPEGRGRLPGWASGGGRTQVMAATPSSCRLTLQKTRLLTRAAKSFMSKSLGRASEASSETESESSDYLPLVSLQLACGAFLMNNAFCEAVSIPMEKLCWTSPFSCHRLALSPSSSSSTKKPEQHRSPTHGRQLLVPCSSAWDTGGATESTSEALRAESELCPPAITIRSSPQSAPAEQRDASISQAGSTDVQTLLLDIELQKQTEPEGMLWATAVALAWLEHSSASHFTEWELVAAKASLWLGEQDFPQGCSLAAVKSATQQLFVLLRHWDENLEFNLLCYNPGSV</sequence>
<comment type="caution">
    <text evidence="2">The sequence shown here is derived from an EMBL/GenBank/DDBJ whole genome shotgun (WGS) entry which is preliminary data.</text>
</comment>
<protein>
    <submittedName>
        <fullName evidence="2">VW5B1 protein</fullName>
    </submittedName>
</protein>
<evidence type="ECO:0000256" key="1">
    <source>
        <dbReference type="SAM" id="MobiDB-lite"/>
    </source>
</evidence>
<feature type="region of interest" description="Disordered" evidence="1">
    <location>
        <begin position="328"/>
        <end position="347"/>
    </location>
</feature>
<gene>
    <name evidence="2" type="primary">Vwa5b1_0</name>
    <name evidence="2" type="ORF">ODOGUJ_R12084</name>
</gene>